<dbReference type="GO" id="GO:0005524">
    <property type="term" value="F:ATP binding"/>
    <property type="evidence" value="ECO:0007669"/>
    <property type="project" value="UniProtKB-KW"/>
</dbReference>
<evidence type="ECO:0000256" key="2">
    <source>
        <dbReference type="ARBA" id="ARBA00012831"/>
    </source>
</evidence>
<dbReference type="GO" id="GO:0005737">
    <property type="term" value="C:cytoplasm"/>
    <property type="evidence" value="ECO:0007669"/>
    <property type="project" value="InterPro"/>
</dbReference>
<comment type="caution">
    <text evidence="12">The sequence shown here is derived from an EMBL/GenBank/DDBJ whole genome shotgun (WGS) entry which is preliminary data.</text>
</comment>
<feature type="region of interest" description="Disordered" evidence="10">
    <location>
        <begin position="538"/>
        <end position="563"/>
    </location>
</feature>
<evidence type="ECO:0000313" key="13">
    <source>
        <dbReference type="Proteomes" id="UP000789759"/>
    </source>
</evidence>
<dbReference type="PANTHER" id="PTHR43382:SF2">
    <property type="entry name" value="BIFUNCTIONAL GLUTAMATE_PROLINE--TRNA LIGASE"/>
    <property type="match status" value="1"/>
</dbReference>
<dbReference type="CDD" id="cd00862">
    <property type="entry name" value="ProRS_anticodon_zinc"/>
    <property type="match status" value="1"/>
</dbReference>
<dbReference type="InterPro" id="IPR002314">
    <property type="entry name" value="aa-tRNA-synt_IIb"/>
</dbReference>
<feature type="domain" description="Aminoacyl-transfer RNA synthetases class-II family profile" evidence="11">
    <location>
        <begin position="129"/>
        <end position="378"/>
    </location>
</feature>
<feature type="region of interest" description="Disordered" evidence="10">
    <location>
        <begin position="48"/>
        <end position="78"/>
    </location>
</feature>
<dbReference type="Gene3D" id="3.40.50.800">
    <property type="entry name" value="Anticodon-binding domain"/>
    <property type="match status" value="1"/>
</dbReference>
<dbReference type="SUPFAM" id="SSF55681">
    <property type="entry name" value="Class II aaRS and biotin synthetases"/>
    <property type="match status" value="1"/>
</dbReference>
<dbReference type="EMBL" id="CAJVQA010004713">
    <property type="protein sequence ID" value="CAG8604903.1"/>
    <property type="molecule type" value="Genomic_DNA"/>
</dbReference>
<evidence type="ECO:0000256" key="5">
    <source>
        <dbReference type="ARBA" id="ARBA00022840"/>
    </source>
</evidence>
<reference evidence="12" key="1">
    <citation type="submission" date="2021-06" db="EMBL/GenBank/DDBJ databases">
        <authorList>
            <person name="Kallberg Y."/>
            <person name="Tangrot J."/>
            <person name="Rosling A."/>
        </authorList>
    </citation>
    <scope>NUCLEOTIDE SEQUENCE</scope>
    <source>
        <strain evidence="12">FL966</strain>
    </source>
</reference>
<dbReference type="FunFam" id="3.30.110.30:FF:000001">
    <property type="entry name" value="Bifunctional glutamate/proline--tRNA ligase"/>
    <property type="match status" value="1"/>
</dbReference>
<dbReference type="PANTHER" id="PTHR43382">
    <property type="entry name" value="PROLYL-TRNA SYNTHETASE"/>
    <property type="match status" value="1"/>
</dbReference>
<dbReference type="SUPFAM" id="SSF64586">
    <property type="entry name" value="C-terminal domain of ProRS"/>
    <property type="match status" value="1"/>
</dbReference>
<keyword evidence="7" id="KW-0030">Aminoacyl-tRNA synthetase</keyword>
<dbReference type="GO" id="GO:0006433">
    <property type="term" value="P:prolyl-tRNA aminoacylation"/>
    <property type="evidence" value="ECO:0007669"/>
    <property type="project" value="InterPro"/>
</dbReference>
<dbReference type="InterPro" id="IPR006195">
    <property type="entry name" value="aa-tRNA-synth_II"/>
</dbReference>
<accession>A0A9N9CIV8</accession>
<evidence type="ECO:0000256" key="8">
    <source>
        <dbReference type="ARBA" id="ARBA00029731"/>
    </source>
</evidence>
<dbReference type="Proteomes" id="UP000789759">
    <property type="component" value="Unassembled WGS sequence"/>
</dbReference>
<evidence type="ECO:0000256" key="1">
    <source>
        <dbReference type="ARBA" id="ARBA00008226"/>
    </source>
</evidence>
<dbReference type="InterPro" id="IPR036621">
    <property type="entry name" value="Anticodon-bd_dom_sf"/>
</dbReference>
<proteinExistence type="inferred from homology"/>
<dbReference type="InterPro" id="IPR002316">
    <property type="entry name" value="Pro-tRNA-ligase_IIa"/>
</dbReference>
<evidence type="ECO:0000256" key="10">
    <source>
        <dbReference type="SAM" id="MobiDB-lite"/>
    </source>
</evidence>
<dbReference type="OrthoDB" id="1350766at2759"/>
<comment type="catalytic activity">
    <reaction evidence="9">
        <text>tRNA(Pro) + L-proline + ATP = L-prolyl-tRNA(Pro) + AMP + diphosphate</text>
        <dbReference type="Rhea" id="RHEA:14305"/>
        <dbReference type="Rhea" id="RHEA-COMP:9700"/>
        <dbReference type="Rhea" id="RHEA-COMP:9702"/>
        <dbReference type="ChEBI" id="CHEBI:30616"/>
        <dbReference type="ChEBI" id="CHEBI:33019"/>
        <dbReference type="ChEBI" id="CHEBI:60039"/>
        <dbReference type="ChEBI" id="CHEBI:78442"/>
        <dbReference type="ChEBI" id="CHEBI:78532"/>
        <dbReference type="ChEBI" id="CHEBI:456215"/>
        <dbReference type="EC" id="6.1.1.15"/>
    </reaction>
</comment>
<dbReference type="InterPro" id="IPR017449">
    <property type="entry name" value="Pro-tRNA_synth_II"/>
</dbReference>
<dbReference type="Gene3D" id="3.30.930.10">
    <property type="entry name" value="Bira Bifunctional Protein, Domain 2"/>
    <property type="match status" value="1"/>
</dbReference>
<dbReference type="HAMAP" id="MF_01571">
    <property type="entry name" value="Pro_tRNA_synth_type3"/>
    <property type="match status" value="1"/>
</dbReference>
<dbReference type="Pfam" id="PF09180">
    <property type="entry name" value="ProRS-C_1"/>
    <property type="match status" value="1"/>
</dbReference>
<keyword evidence="6" id="KW-0648">Protein biosynthesis</keyword>
<keyword evidence="4" id="KW-0547">Nucleotide-binding</keyword>
<dbReference type="PRINTS" id="PR01046">
    <property type="entry name" value="TRNASYNTHPRO"/>
</dbReference>
<dbReference type="Pfam" id="PF03129">
    <property type="entry name" value="HGTP_anticodon"/>
    <property type="match status" value="1"/>
</dbReference>
<evidence type="ECO:0000256" key="3">
    <source>
        <dbReference type="ARBA" id="ARBA00022598"/>
    </source>
</evidence>
<dbReference type="InterPro" id="IPR004154">
    <property type="entry name" value="Anticodon-bd"/>
</dbReference>
<evidence type="ECO:0000256" key="6">
    <source>
        <dbReference type="ARBA" id="ARBA00022917"/>
    </source>
</evidence>
<dbReference type="SMART" id="SM00946">
    <property type="entry name" value="ProRS-C_1"/>
    <property type="match status" value="1"/>
</dbReference>
<dbReference type="InterPro" id="IPR045864">
    <property type="entry name" value="aa-tRNA-synth_II/BPL/LPL"/>
</dbReference>
<dbReference type="FunFam" id="3.30.930.10:FF:000007">
    <property type="entry name" value="Bifunctional glutamate/proline--tRNA ligase"/>
    <property type="match status" value="1"/>
</dbReference>
<organism evidence="12 13">
    <name type="scientific">Cetraspora pellucida</name>
    <dbReference type="NCBI Taxonomy" id="1433469"/>
    <lineage>
        <taxon>Eukaryota</taxon>
        <taxon>Fungi</taxon>
        <taxon>Fungi incertae sedis</taxon>
        <taxon>Mucoromycota</taxon>
        <taxon>Glomeromycotina</taxon>
        <taxon>Glomeromycetes</taxon>
        <taxon>Diversisporales</taxon>
        <taxon>Gigasporaceae</taxon>
        <taxon>Cetraspora</taxon>
    </lineage>
</organism>
<dbReference type="InterPro" id="IPR016061">
    <property type="entry name" value="Pro-tRNA_ligase_II_C"/>
</dbReference>
<dbReference type="InterPro" id="IPR033721">
    <property type="entry name" value="ProRS_core_arch_euk"/>
</dbReference>
<keyword evidence="13" id="KW-1185">Reference proteome</keyword>
<dbReference type="CDD" id="cd00778">
    <property type="entry name" value="ProRS_core_arch_euk"/>
    <property type="match status" value="1"/>
</dbReference>
<dbReference type="Pfam" id="PF00587">
    <property type="entry name" value="tRNA-synt_2b"/>
    <property type="match status" value="1"/>
</dbReference>
<protein>
    <recommendedName>
        <fullName evidence="2">proline--tRNA ligase</fullName>
        <ecNumber evidence="2">6.1.1.15</ecNumber>
    </recommendedName>
    <alternativeName>
        <fullName evidence="8">Prolyl-tRNA synthetase</fullName>
    </alternativeName>
</protein>
<dbReference type="GO" id="GO:0017101">
    <property type="term" value="C:aminoacyl-tRNA synthetase multienzyme complex"/>
    <property type="evidence" value="ECO:0007669"/>
    <property type="project" value="TreeGrafter"/>
</dbReference>
<evidence type="ECO:0000256" key="4">
    <source>
        <dbReference type="ARBA" id="ARBA00022741"/>
    </source>
</evidence>
<dbReference type="Gene3D" id="3.30.110.30">
    <property type="entry name" value="C-terminal domain of ProRS"/>
    <property type="match status" value="1"/>
</dbReference>
<evidence type="ECO:0000259" key="11">
    <source>
        <dbReference type="PROSITE" id="PS50862"/>
    </source>
</evidence>
<evidence type="ECO:0000313" key="12">
    <source>
        <dbReference type="EMBL" id="CAG8604903.1"/>
    </source>
</evidence>
<evidence type="ECO:0000256" key="9">
    <source>
        <dbReference type="ARBA" id="ARBA00047671"/>
    </source>
</evidence>
<keyword evidence="3" id="KW-0436">Ligase</keyword>
<dbReference type="NCBIfam" id="TIGR00408">
    <property type="entry name" value="proS_fam_I"/>
    <property type="match status" value="1"/>
</dbReference>
<dbReference type="SUPFAM" id="SSF52954">
    <property type="entry name" value="Class II aaRS ABD-related"/>
    <property type="match status" value="1"/>
</dbReference>
<gene>
    <name evidence="12" type="ORF">CPELLU_LOCUS7172</name>
</gene>
<sequence length="601" mass="68742">MSEILACPFNLSDSKVQFVDLNRWHNDNEKYLSPKELKPLVISLTETSNMSNQESSKTESAKQSQSKKSSAKKNTKKAEVHIEGASQIGIEVRKDADFSTWYTQVLKRSEMLEYYEEVSGCYIIRPLAYNIWQEIQNFFDSAIKKLGVEDTYFPMFVSQRQLEKEKNHIDGFAPEVAWVTKAGSSDMENPIAIRPTSETVMYPYFSKWIRTHRDLPLKLNQWCNVVRWEFKKPQPFIRTREFLWQEGHTAHFTKEEADTEVHQILELYRQVYEDLLAVPVIKGLKSEKEKFAGGLYTTTVEGFIPTTGRGIQAATSHCLGQNFAKMFDIVVEDPNALAKSENKEAKKLHVWQNSWGLTTRSIGVMVMIHGDDKGLVLPPRVASIQVIVIPCGLTVKTSEEDKKRVEEKINDVVKELNSVGIKAKADLRDTYTPGYKFNHWELRGVPLRLEIGPRDLTNNQALSVRRDNGVKDPVPLDKLTTSIPDILNTIQKDMFERAKKIYDDHVKVIHKWEDFVPALDGKNVVLVPWCEQEHCEDKIKERSSKSNTEQEPEDDKAPSMGAKSLCIPFEQPTEPPIVPNETKCISCDGFAKKYALFGRSY</sequence>
<dbReference type="InterPro" id="IPR004499">
    <property type="entry name" value="Pro-tRNA-ligase_IIa_arc-type"/>
</dbReference>
<comment type="similarity">
    <text evidence="1">Belongs to the class-II aminoacyl-tRNA synthetase family.</text>
</comment>
<name>A0A9N9CIV8_9GLOM</name>
<evidence type="ECO:0000256" key="7">
    <source>
        <dbReference type="ARBA" id="ARBA00023146"/>
    </source>
</evidence>
<dbReference type="FunFam" id="3.40.50.800:FF:000005">
    <property type="entry name" value="bifunctional glutamate/proline--tRNA ligase"/>
    <property type="match status" value="1"/>
</dbReference>
<dbReference type="GO" id="GO:0004827">
    <property type="term" value="F:proline-tRNA ligase activity"/>
    <property type="evidence" value="ECO:0007669"/>
    <property type="project" value="UniProtKB-EC"/>
</dbReference>
<dbReference type="EC" id="6.1.1.15" evidence="2"/>
<dbReference type="PROSITE" id="PS50862">
    <property type="entry name" value="AA_TRNA_LIGASE_II"/>
    <property type="match status" value="1"/>
</dbReference>
<dbReference type="AlphaFoldDB" id="A0A9N9CIV8"/>
<keyword evidence="5" id="KW-0067">ATP-binding</keyword>